<dbReference type="PANTHER" id="PTHR36223:SF1">
    <property type="entry name" value="TRANSCRIPTION ELONGATION FACTOR EAF N-TERMINAL DOMAIN-CONTAINING PROTEIN"/>
    <property type="match status" value="1"/>
</dbReference>
<protein>
    <recommendedName>
        <fullName evidence="2">DUF7918 domain-containing protein</fullName>
    </recommendedName>
</protein>
<evidence type="ECO:0000313" key="4">
    <source>
        <dbReference type="Proteomes" id="UP000320475"/>
    </source>
</evidence>
<dbReference type="PANTHER" id="PTHR36223">
    <property type="entry name" value="BETA-LACTAMASE-TYPE TRANSPEPTIDASE FOLD DOMAIN CONTAINING PROTEIN"/>
    <property type="match status" value="1"/>
</dbReference>
<dbReference type="InterPro" id="IPR057678">
    <property type="entry name" value="DUF7918"/>
</dbReference>
<comment type="caution">
    <text evidence="3">The sequence shown here is derived from an EMBL/GenBank/DDBJ whole genome shotgun (WGS) entry which is preliminary data.</text>
</comment>
<feature type="region of interest" description="Disordered" evidence="1">
    <location>
        <begin position="225"/>
        <end position="273"/>
    </location>
</feature>
<feature type="domain" description="DUF7918" evidence="2">
    <location>
        <begin position="8"/>
        <end position="213"/>
    </location>
</feature>
<organism evidence="3 4">
    <name type="scientific">Synchytrium endobioticum</name>
    <dbReference type="NCBI Taxonomy" id="286115"/>
    <lineage>
        <taxon>Eukaryota</taxon>
        <taxon>Fungi</taxon>
        <taxon>Fungi incertae sedis</taxon>
        <taxon>Chytridiomycota</taxon>
        <taxon>Chytridiomycota incertae sedis</taxon>
        <taxon>Chytridiomycetes</taxon>
        <taxon>Synchytriales</taxon>
        <taxon>Synchytriaceae</taxon>
        <taxon>Synchytrium</taxon>
    </lineage>
</organism>
<evidence type="ECO:0000313" key="3">
    <source>
        <dbReference type="EMBL" id="TPX49622.1"/>
    </source>
</evidence>
<dbReference type="OrthoDB" id="64198at2759"/>
<dbReference type="VEuPathDB" id="FungiDB:SeMB42_g04335"/>
<feature type="compositionally biased region" description="Low complexity" evidence="1">
    <location>
        <begin position="289"/>
        <end position="298"/>
    </location>
</feature>
<name>A0A507DD65_9FUNG</name>
<reference evidence="3 4" key="1">
    <citation type="journal article" date="2019" name="Sci. Rep.">
        <title>Comparative genomics of chytrid fungi reveal insights into the obligate biotrophic and pathogenic lifestyle of Synchytrium endobioticum.</title>
        <authorList>
            <person name="van de Vossenberg B.T.L.H."/>
            <person name="Warris S."/>
            <person name="Nguyen H.D.T."/>
            <person name="van Gent-Pelzer M.P.E."/>
            <person name="Joly D.L."/>
            <person name="van de Geest H.C."/>
            <person name="Bonants P.J.M."/>
            <person name="Smith D.S."/>
            <person name="Levesque C.A."/>
            <person name="van der Lee T.A.J."/>
        </authorList>
    </citation>
    <scope>NUCLEOTIDE SEQUENCE [LARGE SCALE GENOMIC DNA]</scope>
    <source>
        <strain evidence="3 4">LEV6574</strain>
    </source>
</reference>
<feature type="compositionally biased region" description="Polar residues" evidence="1">
    <location>
        <begin position="165"/>
        <end position="179"/>
    </location>
</feature>
<dbReference type="VEuPathDB" id="FungiDB:SeMB42_g06656"/>
<dbReference type="Pfam" id="PF25534">
    <property type="entry name" value="DUF7918"/>
    <property type="match status" value="1"/>
</dbReference>
<feature type="region of interest" description="Disordered" evidence="1">
    <location>
        <begin position="156"/>
        <end position="179"/>
    </location>
</feature>
<evidence type="ECO:0000259" key="2">
    <source>
        <dbReference type="Pfam" id="PF25534"/>
    </source>
</evidence>
<sequence length="348" mass="38867">MFTDDFWVDLVVDNEPLPEYATKHNQAGTEASCYVGAQERQRFSVKITNIGYEDGPISAWLLIDGMVQFKGVLRQCESAMIVEGRKLSTTTVQPFIFSPVKSIAEEELNLPRKPPTPLDRITSSAGEIKILFWRVDIQREEAGAWYNKSKAEQAIADSKKDKRQNLVSHSTSYGRPTTLSKQCQTNRTLYVHYLDRLPYSTFTIIYRSEQLLELQNMKPAEVIDQSPTHHKRPTSKALQHGDGGRRIANDMTASNGHSSRKKRKRVGVDLTSGDGFDHDDGAREIVRMSSSSNSRHSNGATLKSTLPPPSPGWLSESRNVLFPAGIIDFLLLIVASRGMDCIITSIGL</sequence>
<accession>A0A507DD65</accession>
<dbReference type="AlphaFoldDB" id="A0A507DD65"/>
<gene>
    <name evidence="3" type="ORF">SeLEV6574_g01353</name>
</gene>
<dbReference type="EMBL" id="QEAM01000030">
    <property type="protein sequence ID" value="TPX49622.1"/>
    <property type="molecule type" value="Genomic_DNA"/>
</dbReference>
<proteinExistence type="predicted"/>
<feature type="region of interest" description="Disordered" evidence="1">
    <location>
        <begin position="288"/>
        <end position="310"/>
    </location>
</feature>
<evidence type="ECO:0000256" key="1">
    <source>
        <dbReference type="SAM" id="MobiDB-lite"/>
    </source>
</evidence>
<dbReference type="Proteomes" id="UP000320475">
    <property type="component" value="Unassembled WGS sequence"/>
</dbReference>